<sequence>MSPAPRLLALVALGGALGAVVRWALLEVSPDPAGTFPWTTLTVNVVGSALLAAAGLLAVVRRSRGLAAFLGPGVMGGFTTLSAASEQTRALLDAGRPGPAAAYVVGSLAAALLAVTAVHARAAQREDDRTARGEGP</sequence>
<evidence type="ECO:0000313" key="11">
    <source>
        <dbReference type="EMBL" id="MEQ7848827.1"/>
    </source>
</evidence>
<dbReference type="PANTHER" id="PTHR28259:SF1">
    <property type="entry name" value="FLUORIDE EXPORT PROTEIN 1-RELATED"/>
    <property type="match status" value="1"/>
</dbReference>
<dbReference type="PANTHER" id="PTHR28259">
    <property type="entry name" value="FLUORIDE EXPORT PROTEIN 1-RELATED"/>
    <property type="match status" value="1"/>
</dbReference>
<evidence type="ECO:0000256" key="8">
    <source>
        <dbReference type="ARBA" id="ARBA00035585"/>
    </source>
</evidence>
<keyword evidence="10" id="KW-0813">Transport</keyword>
<evidence type="ECO:0000256" key="7">
    <source>
        <dbReference type="ARBA" id="ARBA00035120"/>
    </source>
</evidence>
<comment type="caution">
    <text evidence="11">The sequence shown here is derived from an EMBL/GenBank/DDBJ whole genome shotgun (WGS) entry which is preliminary data.</text>
</comment>
<keyword evidence="12" id="KW-1185">Reference proteome</keyword>
<keyword evidence="10" id="KW-0406">Ion transport</keyword>
<dbReference type="RefSeq" id="WP_349500214.1">
    <property type="nucleotide sequence ID" value="NZ_JBEFCW010000642.1"/>
</dbReference>
<keyword evidence="4 10" id="KW-1133">Transmembrane helix</keyword>
<comment type="similarity">
    <text evidence="7 10">Belongs to the fluoride channel Fluc/FEX (TC 1.A.43) family.</text>
</comment>
<protein>
    <recommendedName>
        <fullName evidence="10">Fluoride-specific ion channel FluC</fullName>
    </recommendedName>
</protein>
<evidence type="ECO:0000256" key="9">
    <source>
        <dbReference type="ARBA" id="ARBA00049940"/>
    </source>
</evidence>
<keyword evidence="2 10" id="KW-1003">Cell membrane</keyword>
<feature type="transmembrane region" description="Helical" evidence="10">
    <location>
        <begin position="38"/>
        <end position="59"/>
    </location>
</feature>
<keyword evidence="5 10" id="KW-0472">Membrane</keyword>
<gene>
    <name evidence="10" type="primary">fluC</name>
    <name evidence="10" type="synonym">crcB</name>
    <name evidence="11" type="ORF">V6R90_16210</name>
</gene>
<comment type="function">
    <text evidence="9 10">Fluoride-specific ion channel. Important for reducing fluoride concentration in the cell, thus reducing its toxicity.</text>
</comment>
<reference evidence="11 12" key="1">
    <citation type="submission" date="2024-02" db="EMBL/GenBank/DDBJ databases">
        <title>Full genome sequence of Nocardioides kribbensis.</title>
        <authorList>
            <person name="Poletto B.L."/>
            <person name="Silva G."/>
            <person name="Galante D."/>
            <person name="Campos K.R."/>
            <person name="Santos M.B.N."/>
            <person name="Sacchi C.T."/>
        </authorList>
    </citation>
    <scope>NUCLEOTIDE SEQUENCE [LARGE SCALE GENOMIC DNA]</scope>
    <source>
        <strain evidence="11 12">O4R</strain>
    </source>
</reference>
<dbReference type="Proteomes" id="UP001482520">
    <property type="component" value="Unassembled WGS sequence"/>
</dbReference>
<accession>A0ABV1P239</accession>
<feature type="binding site" evidence="10">
    <location>
        <position position="76"/>
    </location>
    <ligand>
        <name>Na(+)</name>
        <dbReference type="ChEBI" id="CHEBI:29101"/>
        <note>structural</note>
    </ligand>
</feature>
<evidence type="ECO:0000256" key="5">
    <source>
        <dbReference type="ARBA" id="ARBA00023136"/>
    </source>
</evidence>
<comment type="subcellular location">
    <subcellularLocation>
        <location evidence="1 10">Cell membrane</location>
        <topology evidence="1 10">Multi-pass membrane protein</topology>
    </subcellularLocation>
</comment>
<evidence type="ECO:0000313" key="12">
    <source>
        <dbReference type="Proteomes" id="UP001482520"/>
    </source>
</evidence>
<keyword evidence="10" id="KW-0479">Metal-binding</keyword>
<evidence type="ECO:0000256" key="3">
    <source>
        <dbReference type="ARBA" id="ARBA00022692"/>
    </source>
</evidence>
<dbReference type="HAMAP" id="MF_00454">
    <property type="entry name" value="FluC"/>
    <property type="match status" value="1"/>
</dbReference>
<comment type="catalytic activity">
    <reaction evidence="8">
        <text>fluoride(in) = fluoride(out)</text>
        <dbReference type="Rhea" id="RHEA:76159"/>
        <dbReference type="ChEBI" id="CHEBI:17051"/>
    </reaction>
    <physiologicalReaction direction="left-to-right" evidence="8">
        <dbReference type="Rhea" id="RHEA:76160"/>
    </physiologicalReaction>
</comment>
<evidence type="ECO:0000256" key="2">
    <source>
        <dbReference type="ARBA" id="ARBA00022475"/>
    </source>
</evidence>
<evidence type="ECO:0000256" key="6">
    <source>
        <dbReference type="ARBA" id="ARBA00023303"/>
    </source>
</evidence>
<dbReference type="InterPro" id="IPR003691">
    <property type="entry name" value="FluC"/>
</dbReference>
<dbReference type="Pfam" id="PF02537">
    <property type="entry name" value="CRCB"/>
    <property type="match status" value="1"/>
</dbReference>
<evidence type="ECO:0000256" key="10">
    <source>
        <dbReference type="HAMAP-Rule" id="MF_00454"/>
    </source>
</evidence>
<keyword evidence="10" id="KW-0915">Sodium</keyword>
<feature type="binding site" evidence="10">
    <location>
        <position position="79"/>
    </location>
    <ligand>
        <name>Na(+)</name>
        <dbReference type="ChEBI" id="CHEBI:29101"/>
        <note>structural</note>
    </ligand>
</feature>
<evidence type="ECO:0000256" key="1">
    <source>
        <dbReference type="ARBA" id="ARBA00004651"/>
    </source>
</evidence>
<feature type="transmembrane region" description="Helical" evidence="10">
    <location>
        <begin position="66"/>
        <end position="85"/>
    </location>
</feature>
<keyword evidence="6 10" id="KW-0407">Ion channel</keyword>
<keyword evidence="3 10" id="KW-0812">Transmembrane</keyword>
<evidence type="ECO:0000256" key="4">
    <source>
        <dbReference type="ARBA" id="ARBA00022989"/>
    </source>
</evidence>
<name>A0ABV1P239_9ACTN</name>
<feature type="transmembrane region" description="Helical" evidence="10">
    <location>
        <begin position="100"/>
        <end position="120"/>
    </location>
</feature>
<proteinExistence type="inferred from homology"/>
<comment type="activity regulation">
    <text evidence="10">Na(+) is not transported, but it plays an essential structural role and its presence is essential for fluoride channel function.</text>
</comment>
<dbReference type="EMBL" id="JBEGDP010000022">
    <property type="protein sequence ID" value="MEQ7848827.1"/>
    <property type="molecule type" value="Genomic_DNA"/>
</dbReference>
<organism evidence="11 12">
    <name type="scientific">Nocardioides kribbensis</name>
    <dbReference type="NCBI Taxonomy" id="305517"/>
    <lineage>
        <taxon>Bacteria</taxon>
        <taxon>Bacillati</taxon>
        <taxon>Actinomycetota</taxon>
        <taxon>Actinomycetes</taxon>
        <taxon>Propionibacteriales</taxon>
        <taxon>Nocardioidaceae</taxon>
        <taxon>Nocardioides</taxon>
    </lineage>
</organism>